<evidence type="ECO:0000313" key="1">
    <source>
        <dbReference type="EMBL" id="MEQ2424382.1"/>
    </source>
</evidence>
<reference evidence="1 2" key="1">
    <citation type="submission" date="2024-03" db="EMBL/GenBank/DDBJ databases">
        <title>Human intestinal bacterial collection.</title>
        <authorList>
            <person name="Pauvert C."/>
            <person name="Hitch T.C.A."/>
            <person name="Clavel T."/>
        </authorList>
    </citation>
    <scope>NUCLEOTIDE SEQUENCE [LARGE SCALE GENOMIC DNA]</scope>
    <source>
        <strain evidence="1 2">CLA-SR-H021</strain>
    </source>
</reference>
<dbReference type="EMBL" id="JBBMFM010000012">
    <property type="protein sequence ID" value="MEQ2424382.1"/>
    <property type="molecule type" value="Genomic_DNA"/>
</dbReference>
<gene>
    <name evidence="1" type="ORF">WMQ36_05295</name>
</gene>
<accession>A0ABV1D1W2</accession>
<organism evidence="1 2">
    <name type="scientific">Enterocloster hominis</name>
    <name type="common">ex Hitch et al. 2024</name>
    <dbReference type="NCBI Taxonomy" id="1917870"/>
    <lineage>
        <taxon>Bacteria</taxon>
        <taxon>Bacillati</taxon>
        <taxon>Bacillota</taxon>
        <taxon>Clostridia</taxon>
        <taxon>Lachnospirales</taxon>
        <taxon>Lachnospiraceae</taxon>
        <taxon>Enterocloster</taxon>
    </lineage>
</organism>
<evidence type="ECO:0000313" key="2">
    <source>
        <dbReference type="Proteomes" id="UP001454086"/>
    </source>
</evidence>
<comment type="caution">
    <text evidence="1">The sequence shown here is derived from an EMBL/GenBank/DDBJ whole genome shotgun (WGS) entry which is preliminary data.</text>
</comment>
<dbReference type="Proteomes" id="UP001454086">
    <property type="component" value="Unassembled WGS sequence"/>
</dbReference>
<sequence>MSGIKITGLDKLQKQLKQMEKGAKELERTKQVSFTELFTPSFMRKYTHFSSFDEFLQSGGFKADSQEEFEAIPDEPFDRHVATVTTFTDWEDMLGKATELYTLKKLGL</sequence>
<name>A0ABV1D1W2_9FIRM</name>
<proteinExistence type="predicted"/>
<protein>
    <submittedName>
        <fullName evidence="1">Uncharacterized protein</fullName>
    </submittedName>
</protein>
<keyword evidence="2" id="KW-1185">Reference proteome</keyword>
<dbReference type="RefSeq" id="WP_025483628.1">
    <property type="nucleotide sequence ID" value="NZ_JBBMFM010000012.1"/>
</dbReference>